<dbReference type="InterPro" id="IPR027417">
    <property type="entry name" value="P-loop_NTPase"/>
</dbReference>
<feature type="domain" description="NACHT" evidence="2">
    <location>
        <begin position="99"/>
        <end position="122"/>
    </location>
</feature>
<name>A0AAP0S2W9_LIQFO</name>
<protein>
    <recommendedName>
        <fullName evidence="2">NACHT domain-containing protein</fullName>
    </recommendedName>
</protein>
<dbReference type="Gene3D" id="3.40.50.300">
    <property type="entry name" value="P-loop containing nucleotide triphosphate hydrolases"/>
    <property type="match status" value="1"/>
</dbReference>
<reference evidence="3 4" key="1">
    <citation type="journal article" date="2024" name="Plant J.">
        <title>Genome sequences and population genomics reveal climatic adaptation and genomic divergence between two closely related sweetgum species.</title>
        <authorList>
            <person name="Xu W.Q."/>
            <person name="Ren C.Q."/>
            <person name="Zhang X.Y."/>
            <person name="Comes H.P."/>
            <person name="Liu X.H."/>
            <person name="Li Y.G."/>
            <person name="Kettle C.J."/>
            <person name="Jalonen R."/>
            <person name="Gaisberger H."/>
            <person name="Ma Y.Z."/>
            <person name="Qiu Y.X."/>
        </authorList>
    </citation>
    <scope>NUCLEOTIDE SEQUENCE [LARGE SCALE GENOMIC DNA]</scope>
    <source>
        <strain evidence="3">Hangzhou</strain>
    </source>
</reference>
<comment type="caution">
    <text evidence="3">The sequence shown here is derived from an EMBL/GenBank/DDBJ whole genome shotgun (WGS) entry which is preliminary data.</text>
</comment>
<dbReference type="AlphaFoldDB" id="A0AAP0S2W9"/>
<feature type="compositionally biased region" description="Basic and acidic residues" evidence="1">
    <location>
        <begin position="1"/>
        <end position="13"/>
    </location>
</feature>
<proteinExistence type="predicted"/>
<evidence type="ECO:0000313" key="3">
    <source>
        <dbReference type="EMBL" id="KAK9285830.1"/>
    </source>
</evidence>
<dbReference type="InterPro" id="IPR007111">
    <property type="entry name" value="NACHT_NTPase"/>
</dbReference>
<dbReference type="SUPFAM" id="SSF52540">
    <property type="entry name" value="P-loop containing nucleoside triphosphate hydrolases"/>
    <property type="match status" value="1"/>
</dbReference>
<feature type="compositionally biased region" description="Basic and acidic residues" evidence="1">
    <location>
        <begin position="21"/>
        <end position="31"/>
    </location>
</feature>
<organism evidence="3 4">
    <name type="scientific">Liquidambar formosana</name>
    <name type="common">Formosan gum</name>
    <dbReference type="NCBI Taxonomy" id="63359"/>
    <lineage>
        <taxon>Eukaryota</taxon>
        <taxon>Viridiplantae</taxon>
        <taxon>Streptophyta</taxon>
        <taxon>Embryophyta</taxon>
        <taxon>Tracheophyta</taxon>
        <taxon>Spermatophyta</taxon>
        <taxon>Magnoliopsida</taxon>
        <taxon>eudicotyledons</taxon>
        <taxon>Gunneridae</taxon>
        <taxon>Pentapetalae</taxon>
        <taxon>Saxifragales</taxon>
        <taxon>Altingiaceae</taxon>
        <taxon>Liquidambar</taxon>
    </lineage>
</organism>
<evidence type="ECO:0000313" key="4">
    <source>
        <dbReference type="Proteomes" id="UP001415857"/>
    </source>
</evidence>
<sequence>MEKQRVKSQRYEDSGSCNNSVRERESDGQHFDDDDDVKGSTIGMKFIYSAIAAYRNYSTKSTRKSTTWDQNSFKNRNPSAKTKWIDQQAQILDAISKGKSVFITGSAGTGKTVLLKRIIKIA</sequence>
<accession>A0AAP0S2W9</accession>
<evidence type="ECO:0000259" key="2">
    <source>
        <dbReference type="PROSITE" id="PS50837"/>
    </source>
</evidence>
<feature type="region of interest" description="Disordered" evidence="1">
    <location>
        <begin position="1"/>
        <end position="39"/>
    </location>
</feature>
<dbReference type="PROSITE" id="PS50837">
    <property type="entry name" value="NACHT"/>
    <property type="match status" value="1"/>
</dbReference>
<keyword evidence="4" id="KW-1185">Reference proteome</keyword>
<gene>
    <name evidence="3" type="ORF">L1049_025031</name>
</gene>
<dbReference type="Proteomes" id="UP001415857">
    <property type="component" value="Unassembled WGS sequence"/>
</dbReference>
<dbReference type="EMBL" id="JBBPBK010000005">
    <property type="protein sequence ID" value="KAK9285830.1"/>
    <property type="molecule type" value="Genomic_DNA"/>
</dbReference>
<evidence type="ECO:0000256" key="1">
    <source>
        <dbReference type="SAM" id="MobiDB-lite"/>
    </source>
</evidence>